<proteinExistence type="predicted"/>
<protein>
    <recommendedName>
        <fullName evidence="4">Beta-carotene 15,15'-monooxygenase</fullName>
    </recommendedName>
</protein>
<keyword evidence="1" id="KW-0472">Membrane</keyword>
<feature type="transmembrane region" description="Helical" evidence="1">
    <location>
        <begin position="12"/>
        <end position="34"/>
    </location>
</feature>
<dbReference type="RefSeq" id="WP_380868341.1">
    <property type="nucleotide sequence ID" value="NZ_JBHUMA010000004.1"/>
</dbReference>
<evidence type="ECO:0000313" key="3">
    <source>
        <dbReference type="Proteomes" id="UP001597393"/>
    </source>
</evidence>
<feature type="transmembrane region" description="Helical" evidence="1">
    <location>
        <begin position="100"/>
        <end position="119"/>
    </location>
</feature>
<evidence type="ECO:0000256" key="1">
    <source>
        <dbReference type="SAM" id="Phobius"/>
    </source>
</evidence>
<evidence type="ECO:0000313" key="2">
    <source>
        <dbReference type="EMBL" id="MFD2598447.1"/>
    </source>
</evidence>
<evidence type="ECO:0008006" key="4">
    <source>
        <dbReference type="Google" id="ProtNLM"/>
    </source>
</evidence>
<dbReference type="EMBL" id="JBHUMA010000004">
    <property type="protein sequence ID" value="MFD2598447.1"/>
    <property type="molecule type" value="Genomic_DNA"/>
</dbReference>
<reference evidence="3" key="1">
    <citation type="journal article" date="2019" name="Int. J. Syst. Evol. Microbiol.">
        <title>The Global Catalogue of Microorganisms (GCM) 10K type strain sequencing project: providing services to taxonomists for standard genome sequencing and annotation.</title>
        <authorList>
            <consortium name="The Broad Institute Genomics Platform"/>
            <consortium name="The Broad Institute Genome Sequencing Center for Infectious Disease"/>
            <person name="Wu L."/>
            <person name="Ma J."/>
        </authorList>
    </citation>
    <scope>NUCLEOTIDE SEQUENCE [LARGE SCALE GENOMIC DNA]</scope>
    <source>
        <strain evidence="3">KCTC 42248</strain>
    </source>
</reference>
<keyword evidence="3" id="KW-1185">Reference proteome</keyword>
<keyword evidence="1" id="KW-0812">Transmembrane</keyword>
<accession>A0ABW5NKS5</accession>
<feature type="transmembrane region" description="Helical" evidence="1">
    <location>
        <begin position="170"/>
        <end position="188"/>
    </location>
</feature>
<feature type="transmembrane region" description="Helical" evidence="1">
    <location>
        <begin position="139"/>
        <end position="158"/>
    </location>
</feature>
<name>A0ABW5NKS5_9SPHI</name>
<gene>
    <name evidence="2" type="ORF">ACFSQ3_05730</name>
</gene>
<keyword evidence="1" id="KW-1133">Transmembrane helix</keyword>
<comment type="caution">
    <text evidence="2">The sequence shown here is derived from an EMBL/GenBank/DDBJ whole genome shotgun (WGS) entry which is preliminary data.</text>
</comment>
<dbReference type="Proteomes" id="UP001597393">
    <property type="component" value="Unassembled WGS sequence"/>
</dbReference>
<feature type="transmembrane region" description="Helical" evidence="1">
    <location>
        <begin position="63"/>
        <end position="80"/>
    </location>
</feature>
<sequence>MIRKISSLNLIILMLSLGVFLSIDTVVDLFYRYYFETRFLAENPNAQFELLIGDERLQFDKHFLRIIWGVIISMGLVLAYQDFRLWKLSRSDASSRQELFSVFFFRTIAYLFMFVAMPMSLLVFDKSYAETISFVDKLILASFVGIMINSMALIPYLAQKNIEKFFSGKDVLLFNAGTLVVLTILLALGVNQYMAPAVSALLIGMPFFKKVLDSWKMLEEFFQIKGKTIFEMF</sequence>
<organism evidence="2 3">
    <name type="scientific">Sphingobacterium corticis</name>
    <dbReference type="NCBI Taxonomy" id="1812823"/>
    <lineage>
        <taxon>Bacteria</taxon>
        <taxon>Pseudomonadati</taxon>
        <taxon>Bacteroidota</taxon>
        <taxon>Sphingobacteriia</taxon>
        <taxon>Sphingobacteriales</taxon>
        <taxon>Sphingobacteriaceae</taxon>
        <taxon>Sphingobacterium</taxon>
    </lineage>
</organism>